<reference evidence="7 8" key="2">
    <citation type="journal article" date="2012" name="Environ. Microbiol.">
        <title>Characterization of the first alginolytic operons in a marine bacterium: from their emergence in marine Flavobacteriia to their independent transfers to marine Proteobacteria and human gut Bacteroides.</title>
        <authorList>
            <person name="Thomas F."/>
            <person name="Barbeyron T."/>
            <person name="Tonon T."/>
            <person name="Genicot S."/>
            <person name="Czjzek M."/>
            <person name="Michel G."/>
        </authorList>
    </citation>
    <scope>NUCLEOTIDE SEQUENCE [LARGE SCALE GENOMIC DNA]</scope>
    <source>
        <strain evidence="8">DSM 12802 / CCUG 47099 / CIP 106680 / NCIMB 13871 / Dsij</strain>
    </source>
</reference>
<dbReference type="NCBIfam" id="NF002091">
    <property type="entry name" value="PRK00924.1"/>
    <property type="match status" value="1"/>
</dbReference>
<dbReference type="PATRIC" id="fig|63186.3.peg.191"/>
<dbReference type="PIRSF" id="PIRSF006625">
    <property type="entry name" value="KduI"/>
    <property type="match status" value="1"/>
</dbReference>
<evidence type="ECO:0000256" key="2">
    <source>
        <dbReference type="ARBA" id="ARBA00008086"/>
    </source>
</evidence>
<dbReference type="KEGG" id="zga:ZOBELLIA_189"/>
<dbReference type="Proteomes" id="UP000008898">
    <property type="component" value="Chromosome"/>
</dbReference>
<feature type="binding site" evidence="6">
    <location>
        <position position="199"/>
    </location>
    <ligand>
        <name>Zn(2+)</name>
        <dbReference type="ChEBI" id="CHEBI:29105"/>
    </ligand>
</feature>
<dbReference type="GO" id="GO:0042840">
    <property type="term" value="P:D-glucuronate catabolic process"/>
    <property type="evidence" value="ECO:0007669"/>
    <property type="project" value="TreeGrafter"/>
</dbReference>
<dbReference type="RefSeq" id="WP_013991575.1">
    <property type="nucleotide sequence ID" value="NC_015844.1"/>
</dbReference>
<dbReference type="STRING" id="63186.ZOBELLIA_189"/>
<feature type="binding site" evidence="6">
    <location>
        <position position="206"/>
    </location>
    <ligand>
        <name>Zn(2+)</name>
        <dbReference type="ChEBI" id="CHEBI:29105"/>
    </ligand>
</feature>
<keyword evidence="4 6" id="KW-0862">Zinc</keyword>
<dbReference type="GO" id="GO:0019698">
    <property type="term" value="P:D-galacturonate catabolic process"/>
    <property type="evidence" value="ECO:0007669"/>
    <property type="project" value="TreeGrafter"/>
</dbReference>
<comment type="pathway">
    <text evidence="6">Glycan metabolism; pectin degradation; 2-dehydro-3-deoxy-D-gluconate from pectin: step 4/5.</text>
</comment>
<dbReference type="GO" id="GO:0008270">
    <property type="term" value="F:zinc ion binding"/>
    <property type="evidence" value="ECO:0007669"/>
    <property type="project" value="UniProtKB-UniRule"/>
</dbReference>
<dbReference type="Pfam" id="PF04962">
    <property type="entry name" value="KduI"/>
    <property type="match status" value="1"/>
</dbReference>
<dbReference type="Gene3D" id="2.60.120.520">
    <property type="entry name" value="pectin degrading enzyme 5-keto 4- deoxyuronate isomerase, domain 1"/>
    <property type="match status" value="1"/>
</dbReference>
<organism evidence="7 8">
    <name type="scientific">Zobellia galactanivorans (strain DSM 12802 / CCUG 47099 / CIP 106680 / NCIMB 13871 / Dsij)</name>
    <dbReference type="NCBI Taxonomy" id="63186"/>
    <lineage>
        <taxon>Bacteria</taxon>
        <taxon>Pseudomonadati</taxon>
        <taxon>Bacteroidota</taxon>
        <taxon>Flavobacteriia</taxon>
        <taxon>Flavobacteriales</taxon>
        <taxon>Flavobacteriaceae</taxon>
        <taxon>Zobellia</taxon>
    </lineage>
</organism>
<evidence type="ECO:0000313" key="7">
    <source>
        <dbReference type="EMBL" id="CAZ94262.1"/>
    </source>
</evidence>
<dbReference type="CDD" id="cd20491">
    <property type="entry name" value="cupin_KduI_C"/>
    <property type="match status" value="1"/>
</dbReference>
<dbReference type="PANTHER" id="PTHR38461:SF1">
    <property type="entry name" value="4-DEOXY-L-THREO-5-HEXOSULOSE-URONATE KETOL-ISOMERASE"/>
    <property type="match status" value="1"/>
</dbReference>
<keyword evidence="8" id="KW-1185">Reference proteome</keyword>
<dbReference type="InterPro" id="IPR021120">
    <property type="entry name" value="KduI/IolB_isomerase"/>
</dbReference>
<dbReference type="InterPro" id="IPR011051">
    <property type="entry name" value="RmlC_Cupin_sf"/>
</dbReference>
<evidence type="ECO:0000256" key="3">
    <source>
        <dbReference type="ARBA" id="ARBA00022723"/>
    </source>
</evidence>
<dbReference type="InterPro" id="IPR027449">
    <property type="entry name" value="KduI_N"/>
</dbReference>
<dbReference type="AlphaFoldDB" id="G0L0C8"/>
<reference evidence="8" key="1">
    <citation type="submission" date="2009-07" db="EMBL/GenBank/DDBJ databases">
        <title>Complete genome sequence of Zobellia galactanivorans Dsij.</title>
        <authorList>
            <consortium name="Genoscope - CEA"/>
        </authorList>
    </citation>
    <scope>NUCLEOTIDE SEQUENCE [LARGE SCALE GENOMIC DNA]</scope>
    <source>
        <strain evidence="8">DSM 12802 / CCUG 47099 / CIP 106680 / NCIMB 13871 / Dsij</strain>
    </source>
</reference>
<name>G0L0C8_ZOBGA</name>
<gene>
    <name evidence="6" type="primary">kduI</name>
    <name evidence="7" type="synonym">kduI1</name>
    <name evidence="7" type="ordered locus">zobellia_189</name>
</gene>
<dbReference type="SUPFAM" id="SSF51182">
    <property type="entry name" value="RmlC-like cupins"/>
    <property type="match status" value="1"/>
</dbReference>
<dbReference type="Gene3D" id="2.60.120.10">
    <property type="entry name" value="Jelly Rolls"/>
    <property type="match status" value="1"/>
</dbReference>
<evidence type="ECO:0000256" key="5">
    <source>
        <dbReference type="ARBA" id="ARBA00023235"/>
    </source>
</evidence>
<evidence type="ECO:0000256" key="6">
    <source>
        <dbReference type="HAMAP-Rule" id="MF_00687"/>
    </source>
</evidence>
<keyword evidence="5 6" id="KW-0413">Isomerase</keyword>
<comment type="similarity">
    <text evidence="2 6">Belongs to the KduI family.</text>
</comment>
<evidence type="ECO:0000256" key="1">
    <source>
        <dbReference type="ARBA" id="ARBA00000552"/>
    </source>
</evidence>
<dbReference type="GO" id="GO:0045490">
    <property type="term" value="P:pectin catabolic process"/>
    <property type="evidence" value="ECO:0007669"/>
    <property type="project" value="UniProtKB-UniRule"/>
</dbReference>
<dbReference type="InterPro" id="IPR014710">
    <property type="entry name" value="RmlC-like_jellyroll"/>
</dbReference>
<dbReference type="HOGENOM" id="CLU_062609_0_0_10"/>
<dbReference type="OrthoDB" id="9770644at2"/>
<dbReference type="CDD" id="cd20294">
    <property type="entry name" value="cupin_KduI_N"/>
    <property type="match status" value="1"/>
</dbReference>
<dbReference type="UniPathway" id="UPA00545">
    <property type="reaction ID" value="UER00826"/>
</dbReference>
<dbReference type="HAMAP" id="MF_00687">
    <property type="entry name" value="KduI"/>
    <property type="match status" value="1"/>
</dbReference>
<proteinExistence type="inferred from homology"/>
<dbReference type="PANTHER" id="PTHR38461">
    <property type="entry name" value="4-DEOXY-L-THREO-5-HEXOSULOSE-URONATE KETOL-ISOMERASE"/>
    <property type="match status" value="1"/>
</dbReference>
<evidence type="ECO:0000313" key="8">
    <source>
        <dbReference type="Proteomes" id="UP000008898"/>
    </source>
</evidence>
<comment type="catalytic activity">
    <reaction evidence="1 6">
        <text>5-dehydro-4-deoxy-D-glucuronate = 3-deoxy-D-glycero-2,5-hexodiulosonate</text>
        <dbReference type="Rhea" id="RHEA:23896"/>
        <dbReference type="ChEBI" id="CHEBI:17117"/>
        <dbReference type="ChEBI" id="CHEBI:29071"/>
        <dbReference type="EC" id="5.3.1.17"/>
    </reaction>
</comment>
<feature type="binding site" evidence="6">
    <location>
        <position position="248"/>
    </location>
    <ligand>
        <name>Zn(2+)</name>
        <dbReference type="ChEBI" id="CHEBI:29105"/>
    </ligand>
</feature>
<comment type="function">
    <text evidence="6">Catalyzes the isomerization of 5-dehydro-4-deoxy-D-glucuronate to 3-deoxy-D-glycero-2,5-hexodiulosonate.</text>
</comment>
<dbReference type="GO" id="GO:0008697">
    <property type="term" value="F:4-deoxy-L-threo-5-hexosulose-uronate ketol-isomerase activity"/>
    <property type="evidence" value="ECO:0007669"/>
    <property type="project" value="UniProtKB-UniRule"/>
</dbReference>
<dbReference type="EC" id="5.3.1.17" evidence="6"/>
<keyword evidence="3 6" id="KW-0479">Metal-binding</keyword>
<accession>G0L0C8</accession>
<evidence type="ECO:0000256" key="4">
    <source>
        <dbReference type="ARBA" id="ARBA00022833"/>
    </source>
</evidence>
<protein>
    <recommendedName>
        <fullName evidence="6">4-deoxy-L-threo-5-hexosulose-uronate ketol-isomerase</fullName>
        <ecNumber evidence="6">5.3.1.17</ecNumber>
    </recommendedName>
    <alternativeName>
        <fullName evidence="6">5-keto-4-deoxyuronate isomerase</fullName>
    </alternativeName>
    <alternativeName>
        <fullName evidence="6">DKI isomerase</fullName>
    </alternativeName>
</protein>
<comment type="cofactor">
    <cofactor evidence="6">
        <name>Zn(2+)</name>
        <dbReference type="ChEBI" id="CHEBI:29105"/>
    </cofactor>
    <text evidence="6">Binds 1 zinc ion per subunit.</text>
</comment>
<feature type="binding site" evidence="6">
    <location>
        <position position="201"/>
    </location>
    <ligand>
        <name>Zn(2+)</name>
        <dbReference type="ChEBI" id="CHEBI:29105"/>
    </ligand>
</feature>
<dbReference type="InterPro" id="IPR007045">
    <property type="entry name" value="KduI"/>
</dbReference>
<dbReference type="EMBL" id="FP476056">
    <property type="protein sequence ID" value="CAZ94262.1"/>
    <property type="molecule type" value="Genomic_DNA"/>
</dbReference>
<sequence>MANIEYQERFTSHPSDVKSYDTEELREHFLIKNLFEKDKITLIYSHYDRFISGGAVPIDEVLELATIEPLKAQNFCDRREVGILNIGNQGIVTVGEDKYRLGHKEALYIGMGAKNIHLSSEDPGNPAMFYINSAPAHQGFPIKKIASTDTITLDLGTSEKANERRIVQYIVEATVQTCQLQMGITELKKGSIWNTMPPHTHNRRMEVYLYIDLPQDEAICHFMGEPQQTRHVWMGNHQAVISPPWSIHAAAGTSNYSFVWGMAGENLDFSDMDMVKANQLR</sequence>